<organism evidence="10 11">
    <name type="scientific">Devosia insulae DS-56</name>
    <dbReference type="NCBI Taxonomy" id="1116389"/>
    <lineage>
        <taxon>Bacteria</taxon>
        <taxon>Pseudomonadati</taxon>
        <taxon>Pseudomonadota</taxon>
        <taxon>Alphaproteobacteria</taxon>
        <taxon>Hyphomicrobiales</taxon>
        <taxon>Devosiaceae</taxon>
        <taxon>Devosia</taxon>
    </lineage>
</organism>
<keyword evidence="8" id="KW-0800">Toxin</keyword>
<comment type="function">
    <text evidence="8">Toxic component of a toxin-antitoxin (TA) system. An RNase.</text>
</comment>
<keyword evidence="5 8" id="KW-0378">Hydrolase</keyword>
<evidence type="ECO:0000256" key="1">
    <source>
        <dbReference type="ARBA" id="ARBA00001946"/>
    </source>
</evidence>
<accession>A0A1E5XP46</accession>
<evidence type="ECO:0000256" key="4">
    <source>
        <dbReference type="ARBA" id="ARBA00022723"/>
    </source>
</evidence>
<dbReference type="InterPro" id="IPR002716">
    <property type="entry name" value="PIN_dom"/>
</dbReference>
<dbReference type="OrthoDB" id="7188375at2"/>
<comment type="similarity">
    <text evidence="7 8">Belongs to the PINc/VapC protein family.</text>
</comment>
<dbReference type="AlphaFoldDB" id="A0A1E5XP46"/>
<evidence type="ECO:0000256" key="5">
    <source>
        <dbReference type="ARBA" id="ARBA00022801"/>
    </source>
</evidence>
<sequence length="138" mass="15037">MIVLDTNVVSEPMRPRPDMRVVDWLDAQDPAELWLTVVTVAELRTGIAKLGSGPKRSLLVEQVEATLADFEDRILPFDADAALIYGELAGPMVAQKVTFAPLDVQLAAISLVHGATLATRNVKQVTDFGVPFVNPWDV</sequence>
<feature type="binding site" evidence="8">
    <location>
        <position position="103"/>
    </location>
    <ligand>
        <name>Mg(2+)</name>
        <dbReference type="ChEBI" id="CHEBI:18420"/>
    </ligand>
</feature>
<dbReference type="CDD" id="cd18731">
    <property type="entry name" value="PIN_NgFitB-like"/>
    <property type="match status" value="1"/>
</dbReference>
<dbReference type="InterPro" id="IPR050556">
    <property type="entry name" value="Type_II_TA_system_RNase"/>
</dbReference>
<proteinExistence type="inferred from homology"/>
<dbReference type="InterPro" id="IPR029060">
    <property type="entry name" value="PIN-like_dom_sf"/>
</dbReference>
<keyword evidence="4 8" id="KW-0479">Metal-binding</keyword>
<evidence type="ECO:0000256" key="2">
    <source>
        <dbReference type="ARBA" id="ARBA00022649"/>
    </source>
</evidence>
<reference evidence="10 11" key="1">
    <citation type="journal article" date="2015" name="Genome Announc.">
        <title>Genome Assemblies of Three Soil-Associated Devosia species: D. insulae, D. limi, and D. soli.</title>
        <authorList>
            <person name="Hassan Y.I."/>
            <person name="Lepp D."/>
            <person name="Zhou T."/>
        </authorList>
    </citation>
    <scope>NUCLEOTIDE SEQUENCE [LARGE SCALE GENOMIC DNA]</scope>
    <source>
        <strain evidence="10 11">DS-56</strain>
    </source>
</reference>
<dbReference type="HAMAP" id="MF_00265">
    <property type="entry name" value="VapC_Nob1"/>
    <property type="match status" value="1"/>
</dbReference>
<dbReference type="Pfam" id="PF01850">
    <property type="entry name" value="PIN"/>
    <property type="match status" value="1"/>
</dbReference>
<comment type="cofactor">
    <cofactor evidence="1 8">
        <name>Mg(2+)</name>
        <dbReference type="ChEBI" id="CHEBI:18420"/>
    </cofactor>
</comment>
<evidence type="ECO:0000313" key="11">
    <source>
        <dbReference type="Proteomes" id="UP000095463"/>
    </source>
</evidence>
<evidence type="ECO:0000256" key="6">
    <source>
        <dbReference type="ARBA" id="ARBA00022842"/>
    </source>
</evidence>
<dbReference type="GO" id="GO:0016787">
    <property type="term" value="F:hydrolase activity"/>
    <property type="evidence" value="ECO:0007669"/>
    <property type="project" value="UniProtKB-KW"/>
</dbReference>
<comment type="caution">
    <text evidence="10">The sequence shown here is derived from an EMBL/GenBank/DDBJ whole genome shotgun (WGS) entry which is preliminary data.</text>
</comment>
<evidence type="ECO:0000256" key="8">
    <source>
        <dbReference type="HAMAP-Rule" id="MF_00265"/>
    </source>
</evidence>
<feature type="binding site" evidence="8">
    <location>
        <position position="5"/>
    </location>
    <ligand>
        <name>Mg(2+)</name>
        <dbReference type="ChEBI" id="CHEBI:18420"/>
    </ligand>
</feature>
<dbReference type="Gene3D" id="3.40.50.1010">
    <property type="entry name" value="5'-nuclease"/>
    <property type="match status" value="1"/>
</dbReference>
<dbReference type="GO" id="GO:0000287">
    <property type="term" value="F:magnesium ion binding"/>
    <property type="evidence" value="ECO:0007669"/>
    <property type="project" value="UniProtKB-UniRule"/>
</dbReference>
<dbReference type="GO" id="GO:0090729">
    <property type="term" value="F:toxin activity"/>
    <property type="evidence" value="ECO:0007669"/>
    <property type="project" value="UniProtKB-KW"/>
</dbReference>
<name>A0A1E5XP46_9HYPH</name>
<evidence type="ECO:0000256" key="3">
    <source>
        <dbReference type="ARBA" id="ARBA00022722"/>
    </source>
</evidence>
<dbReference type="PANTHER" id="PTHR33653">
    <property type="entry name" value="RIBONUCLEASE VAPC2"/>
    <property type="match status" value="1"/>
</dbReference>
<dbReference type="GO" id="GO:0004540">
    <property type="term" value="F:RNA nuclease activity"/>
    <property type="evidence" value="ECO:0007669"/>
    <property type="project" value="InterPro"/>
</dbReference>
<keyword evidence="6 8" id="KW-0460">Magnesium</keyword>
<evidence type="ECO:0000259" key="9">
    <source>
        <dbReference type="Pfam" id="PF01850"/>
    </source>
</evidence>
<protein>
    <recommendedName>
        <fullName evidence="8">Ribonuclease VapC</fullName>
        <shortName evidence="8">RNase VapC</shortName>
        <ecNumber evidence="8">3.1.-.-</ecNumber>
    </recommendedName>
    <alternativeName>
        <fullName evidence="8">Toxin VapC</fullName>
    </alternativeName>
</protein>
<evidence type="ECO:0000313" key="10">
    <source>
        <dbReference type="EMBL" id="OEO30377.1"/>
    </source>
</evidence>
<dbReference type="EMBL" id="LAJE02000213">
    <property type="protein sequence ID" value="OEO30377.1"/>
    <property type="molecule type" value="Genomic_DNA"/>
</dbReference>
<dbReference type="Proteomes" id="UP000095463">
    <property type="component" value="Unassembled WGS sequence"/>
</dbReference>
<keyword evidence="2 8" id="KW-1277">Toxin-antitoxin system</keyword>
<evidence type="ECO:0000256" key="7">
    <source>
        <dbReference type="ARBA" id="ARBA00038093"/>
    </source>
</evidence>
<dbReference type="SUPFAM" id="SSF88723">
    <property type="entry name" value="PIN domain-like"/>
    <property type="match status" value="1"/>
</dbReference>
<keyword evidence="3 8" id="KW-0540">Nuclease</keyword>
<dbReference type="InterPro" id="IPR022907">
    <property type="entry name" value="VapC_family"/>
</dbReference>
<feature type="domain" description="PIN" evidence="9">
    <location>
        <begin position="2"/>
        <end position="121"/>
    </location>
</feature>
<keyword evidence="11" id="KW-1185">Reference proteome</keyword>
<dbReference type="RefSeq" id="WP_069910413.1">
    <property type="nucleotide sequence ID" value="NZ_LAJE02000213.1"/>
</dbReference>
<dbReference type="EC" id="3.1.-.-" evidence="8"/>
<dbReference type="PANTHER" id="PTHR33653:SF1">
    <property type="entry name" value="RIBONUCLEASE VAPC2"/>
    <property type="match status" value="1"/>
</dbReference>
<gene>
    <name evidence="8" type="primary">vapC</name>
    <name evidence="10" type="ORF">VW23_021660</name>
</gene>